<dbReference type="InterPro" id="IPR008495">
    <property type="entry name" value="DUF777_BOR_spp"/>
</dbReference>
<proteinExistence type="predicted"/>
<organism evidence="1 2">
    <name type="scientific">Borrelia turcica IST7</name>
    <dbReference type="NCBI Taxonomy" id="1104446"/>
    <lineage>
        <taxon>Bacteria</taxon>
        <taxon>Pseudomonadati</taxon>
        <taxon>Spirochaetota</taxon>
        <taxon>Spirochaetia</taxon>
        <taxon>Spirochaetales</taxon>
        <taxon>Borreliaceae</taxon>
        <taxon>Borrelia</taxon>
    </lineage>
</organism>
<dbReference type="EMBL" id="CP028888">
    <property type="protein sequence ID" value="AYE36972.1"/>
    <property type="molecule type" value="Genomic_DNA"/>
</dbReference>
<gene>
    <name evidence="1" type="ORF">DB313_05595</name>
</gene>
<evidence type="ECO:0000313" key="2">
    <source>
        <dbReference type="Proteomes" id="UP000275571"/>
    </source>
</evidence>
<keyword evidence="1" id="KW-0614">Plasmid</keyword>
<keyword evidence="2" id="KW-1185">Reference proteome</keyword>
<geneLocation type="plasmid" evidence="1 2">
    <name>cp33</name>
</geneLocation>
<sequence>MQTQNYNEFRYYTNLENMAYIHHETLDKMCQHIFISRLGIVKEFDPKTQEGIVVIPEFGSLNIATKNISNMQLYLKEKDKVILLQSSVNLFDTKDTNYFDKTYFYILNRVDIKTIEKAIIDIDQFALKHHKLDIEAEETINIKSEDKLNIDSQDLALNSSTIKLKSEDKFNIDSQDLALNSSTIKLKSEDKFNIDSQDLALNSSAIKLKSSNPISISTNNESLYGILNSLLDTLQELKFVQEAGAMAELQLKMPLLKVRLQQLLS</sequence>
<reference evidence="1 2" key="1">
    <citation type="journal article" date="2018" name="Infect. Genet. Evol.">
        <title>Genome-wide analysis of Borrelia turcica and 'Candidatus Borrelia tachyglossi' shows relapsing fever-like genomes with unique genomic links to Lyme disease Borrelia.</title>
        <authorList>
            <person name="Gofton A.W."/>
            <person name="Margos G."/>
            <person name="Fingerle V."/>
            <person name="Hepner S."/>
            <person name="Loh S.M."/>
            <person name="Ryan U."/>
            <person name="Irwin P."/>
            <person name="Oskam C.L."/>
        </authorList>
    </citation>
    <scope>NUCLEOTIDE SEQUENCE [LARGE SCALE GENOMIC DNA]</scope>
    <source>
        <strain evidence="1 2">IST7</strain>
        <plasmid evidence="1">cp33</plasmid>
    </source>
</reference>
<dbReference type="AlphaFoldDB" id="A0A386PP18"/>
<evidence type="ECO:0000313" key="1">
    <source>
        <dbReference type="EMBL" id="AYE36972.1"/>
    </source>
</evidence>
<dbReference type="KEGG" id="btur:DB313_05595"/>
<protein>
    <submittedName>
        <fullName evidence="1">Uncharacterized protein</fullName>
    </submittedName>
</protein>
<dbReference type="Proteomes" id="UP000275571">
    <property type="component" value="Plasmid cp33"/>
</dbReference>
<dbReference type="RefSeq" id="WP_120104893.1">
    <property type="nucleotide sequence ID" value="NZ_CP028888.1"/>
</dbReference>
<accession>A0A386PP18</accession>
<dbReference type="Pfam" id="PF05606">
    <property type="entry name" value="DUF777"/>
    <property type="match status" value="1"/>
</dbReference>
<name>A0A386PP18_9SPIR</name>